<gene>
    <name evidence="1" type="ORF">A4A59_013365</name>
</gene>
<dbReference type="Proteomes" id="UP000076193">
    <property type="component" value="Chromosome"/>
</dbReference>
<evidence type="ECO:0000313" key="2">
    <source>
        <dbReference type="Proteomes" id="UP000076193"/>
    </source>
</evidence>
<dbReference type="EMBL" id="CP171844">
    <property type="protein sequence ID" value="XKQ38135.1"/>
    <property type="molecule type" value="Genomic_DNA"/>
</dbReference>
<protein>
    <submittedName>
        <fullName evidence="1">Uncharacterized protein</fullName>
    </submittedName>
</protein>
<name>A0ACD5EYR8_RHILE</name>
<sequence>MSDDVRGNGAQPENLHPLAGSLQSGTCQDLLHRDFRVDVIIAIAAAGILQHALA</sequence>
<accession>A0ACD5EYR8</accession>
<proteinExistence type="predicted"/>
<organism evidence="1 2">
    <name type="scientific">Rhizobium leguminosarum</name>
    <dbReference type="NCBI Taxonomy" id="384"/>
    <lineage>
        <taxon>Bacteria</taxon>
        <taxon>Pseudomonadati</taxon>
        <taxon>Pseudomonadota</taxon>
        <taxon>Alphaproteobacteria</taxon>
        <taxon>Hyphomicrobiales</taxon>
        <taxon>Rhizobiaceae</taxon>
        <taxon>Rhizobium/Agrobacterium group</taxon>
        <taxon>Rhizobium</taxon>
    </lineage>
</organism>
<evidence type="ECO:0000313" key="1">
    <source>
        <dbReference type="EMBL" id="XKQ38135.1"/>
    </source>
</evidence>
<reference evidence="1" key="1">
    <citation type="submission" date="2024-10" db="EMBL/GenBank/DDBJ databases">
        <title>Strain of Rhizobium-related bacteria isolated fromm roots of Vavilovia formosa.</title>
        <authorList>
            <person name="Kimeklis A."/>
            <person name="Afonin A."/>
        </authorList>
    </citation>
    <scope>NUCLEOTIDE SEQUENCE</scope>
    <source>
        <strain evidence="1">Vaf12</strain>
    </source>
</reference>